<evidence type="ECO:0000313" key="4">
    <source>
        <dbReference type="Proteomes" id="UP000625079"/>
    </source>
</evidence>
<name>A0AA87W721_9BRAD</name>
<dbReference type="RefSeq" id="WP_128966250.1">
    <property type="nucleotide sequence ID" value="NZ_BMHC01000004.1"/>
</dbReference>
<evidence type="ECO:0000313" key="3">
    <source>
        <dbReference type="Proteomes" id="UP000593880"/>
    </source>
</evidence>
<reference evidence="1" key="3">
    <citation type="submission" date="2022-12" db="EMBL/GenBank/DDBJ databases">
        <authorList>
            <person name="Sun Q."/>
            <person name="Zhou Y."/>
        </authorList>
    </citation>
    <scope>NUCLEOTIDE SEQUENCE</scope>
    <source>
        <strain evidence="1">CGMCC 1.15034</strain>
    </source>
</reference>
<keyword evidence="3" id="KW-1185">Reference proteome</keyword>
<dbReference type="AlphaFoldDB" id="A0AA87W721"/>
<accession>A0AA87W721</accession>
<evidence type="ECO:0000313" key="1">
    <source>
        <dbReference type="EMBL" id="GGI24133.1"/>
    </source>
</evidence>
<proteinExistence type="predicted"/>
<dbReference type="Proteomes" id="UP000593880">
    <property type="component" value="Chromosome"/>
</dbReference>
<reference evidence="2 3" key="2">
    <citation type="submission" date="2018-06" db="EMBL/GenBank/DDBJ databases">
        <title>Comparative genomics of rhizobia nodulating Arachis hypogaea in China.</title>
        <authorList>
            <person name="Li Y."/>
        </authorList>
    </citation>
    <scope>NUCLEOTIDE SEQUENCE [LARGE SCALE GENOMIC DNA]</scope>
    <source>
        <strain evidence="2 3">CCBAU 51658</strain>
    </source>
</reference>
<gene>
    <name evidence="1" type="ORF">GCM10010987_27860</name>
    <name evidence="2" type="ORF">XH86_19425</name>
</gene>
<protein>
    <submittedName>
        <fullName evidence="1">Uncharacterized protein</fullName>
    </submittedName>
</protein>
<evidence type="ECO:0000313" key="2">
    <source>
        <dbReference type="EMBL" id="QOZ60649.1"/>
    </source>
</evidence>
<organism evidence="1 4">
    <name type="scientific">Bradyrhizobium guangdongense</name>
    <dbReference type="NCBI Taxonomy" id="1325090"/>
    <lineage>
        <taxon>Bacteria</taxon>
        <taxon>Pseudomonadati</taxon>
        <taxon>Pseudomonadota</taxon>
        <taxon>Alphaproteobacteria</taxon>
        <taxon>Hyphomicrobiales</taxon>
        <taxon>Nitrobacteraceae</taxon>
        <taxon>Bradyrhizobium</taxon>
    </lineage>
</organism>
<dbReference type="EMBL" id="CP030057">
    <property type="protein sequence ID" value="QOZ60649.1"/>
    <property type="molecule type" value="Genomic_DNA"/>
</dbReference>
<reference evidence="1" key="1">
    <citation type="journal article" date="2014" name="Int. J. Syst. Evol. Microbiol.">
        <title>Complete genome sequence of Corynebacterium casei LMG S-19264T (=DSM 44701T), isolated from a smear-ripened cheese.</title>
        <authorList>
            <consortium name="US DOE Joint Genome Institute (JGI-PGF)"/>
            <person name="Walter F."/>
            <person name="Albersmeier A."/>
            <person name="Kalinowski J."/>
            <person name="Ruckert C."/>
        </authorList>
    </citation>
    <scope>NUCLEOTIDE SEQUENCE</scope>
    <source>
        <strain evidence="1">CGMCC 1.15034</strain>
    </source>
</reference>
<dbReference type="Proteomes" id="UP000625079">
    <property type="component" value="Unassembled WGS sequence"/>
</dbReference>
<dbReference type="EMBL" id="BMHC01000004">
    <property type="protein sequence ID" value="GGI24133.1"/>
    <property type="molecule type" value="Genomic_DNA"/>
</dbReference>
<sequence>MGRRSHNSRCKLCTHPERARIEMTRLAGVGLDAIAAQFDVSRDSIWRHMKDHVSEDDKAAYLADIPLQELLAKAADEGLSLLDFFKIVRATLMKQFQLAASVNDRRAVASLAGRLNEVLVSIGGVTGEMLRLAPSSITNNTAVFVNSPVFADLQAMLVSKLAGHPEALSRVVEGLQELEAKTAPVPGGAMLIDAKSLEAAHAA</sequence>